<dbReference type="Proteomes" id="UP000729290">
    <property type="component" value="Unassembled WGS sequence"/>
</dbReference>
<comment type="caution">
    <text evidence="1">The sequence shown here is derived from an EMBL/GenBank/DDBJ whole genome shotgun (WGS) entry which is preliminary data.</text>
</comment>
<evidence type="ECO:0008006" key="3">
    <source>
        <dbReference type="Google" id="ProtNLM"/>
    </source>
</evidence>
<organism evidence="1 2">
    <name type="scientific">Anaerotignum lactatifermentans</name>
    <dbReference type="NCBI Taxonomy" id="160404"/>
    <lineage>
        <taxon>Bacteria</taxon>
        <taxon>Bacillati</taxon>
        <taxon>Bacillota</taxon>
        <taxon>Clostridia</taxon>
        <taxon>Lachnospirales</taxon>
        <taxon>Anaerotignaceae</taxon>
        <taxon>Anaerotignum</taxon>
    </lineage>
</organism>
<accession>A0ABS2GAJ7</accession>
<sequence length="132" mass="15059">MDLKSYQDGRKDGLLLALKLVKEGGVENLEKEISFRSLTGINTALARKDLDKASEPIKSMVIDTVCVMSIHVLHDEFGFGNGRIQRFMGRFQEKADCLEQGNLDWDDIVKVNQEELGIDLQIRYNDGRKTWK</sequence>
<dbReference type="RefSeq" id="WP_205132725.1">
    <property type="nucleotide sequence ID" value="NZ_JACSNT010000002.1"/>
</dbReference>
<gene>
    <name evidence="1" type="ORF">H9X83_06925</name>
</gene>
<name>A0ABS2GAJ7_9FIRM</name>
<dbReference type="EMBL" id="JACSNV010000008">
    <property type="protein sequence ID" value="MBM6877892.1"/>
    <property type="molecule type" value="Genomic_DNA"/>
</dbReference>
<evidence type="ECO:0000313" key="2">
    <source>
        <dbReference type="Proteomes" id="UP000729290"/>
    </source>
</evidence>
<evidence type="ECO:0000313" key="1">
    <source>
        <dbReference type="EMBL" id="MBM6877892.1"/>
    </source>
</evidence>
<protein>
    <recommendedName>
        <fullName evidence="3">Fido domain-containing protein</fullName>
    </recommendedName>
</protein>
<proteinExistence type="predicted"/>
<keyword evidence="2" id="KW-1185">Reference proteome</keyword>
<reference evidence="1 2" key="1">
    <citation type="journal article" date="2021" name="Sci. Rep.">
        <title>The distribution of antibiotic resistance genes in chicken gut microbiota commensals.</title>
        <authorList>
            <person name="Juricova H."/>
            <person name="Matiasovicova J."/>
            <person name="Kubasova T."/>
            <person name="Cejkova D."/>
            <person name="Rychlik I."/>
        </authorList>
    </citation>
    <scope>NUCLEOTIDE SEQUENCE [LARGE SCALE GENOMIC DNA]</scope>
    <source>
        <strain evidence="1 2">An431b</strain>
    </source>
</reference>